<feature type="region of interest" description="Disordered" evidence="4">
    <location>
        <begin position="306"/>
        <end position="328"/>
    </location>
</feature>
<feature type="region of interest" description="Disordered" evidence="4">
    <location>
        <begin position="428"/>
        <end position="477"/>
    </location>
</feature>
<dbReference type="EMBL" id="REGW02000429">
    <property type="protein sequence ID" value="KAE8277580.1"/>
    <property type="molecule type" value="Genomic_DNA"/>
</dbReference>
<comment type="subcellular location">
    <subcellularLocation>
        <location evidence="2 3">Nucleus</location>
    </subcellularLocation>
</comment>
<evidence type="ECO:0000313" key="6">
    <source>
        <dbReference type="EMBL" id="KAE8277580.1"/>
    </source>
</evidence>
<feature type="region of interest" description="Disordered" evidence="4">
    <location>
        <begin position="1"/>
        <end position="41"/>
    </location>
</feature>
<dbReference type="GO" id="GO:0005634">
    <property type="term" value="C:nucleus"/>
    <property type="evidence" value="ECO:0007669"/>
    <property type="project" value="UniProtKB-SubCell"/>
</dbReference>
<name>A0A6G0HEX4_LARCR</name>
<evidence type="ECO:0000256" key="3">
    <source>
        <dbReference type="RuleBase" id="RU000682"/>
    </source>
</evidence>
<dbReference type="GO" id="GO:0000981">
    <property type="term" value="F:DNA-binding transcription factor activity, RNA polymerase II-specific"/>
    <property type="evidence" value="ECO:0007669"/>
    <property type="project" value="TreeGrafter"/>
</dbReference>
<dbReference type="InterPro" id="IPR009057">
    <property type="entry name" value="Homeodomain-like_sf"/>
</dbReference>
<organism evidence="6 7">
    <name type="scientific">Larimichthys crocea</name>
    <name type="common">Large yellow croaker</name>
    <name type="synonym">Pseudosciaena crocea</name>
    <dbReference type="NCBI Taxonomy" id="215358"/>
    <lineage>
        <taxon>Eukaryota</taxon>
        <taxon>Metazoa</taxon>
        <taxon>Chordata</taxon>
        <taxon>Craniata</taxon>
        <taxon>Vertebrata</taxon>
        <taxon>Euteleostomi</taxon>
        <taxon>Actinopterygii</taxon>
        <taxon>Neopterygii</taxon>
        <taxon>Teleostei</taxon>
        <taxon>Neoteleostei</taxon>
        <taxon>Acanthomorphata</taxon>
        <taxon>Eupercaria</taxon>
        <taxon>Sciaenidae</taxon>
        <taxon>Larimichthys</taxon>
    </lineage>
</organism>
<evidence type="ECO:0000256" key="2">
    <source>
        <dbReference type="PROSITE-ProRule" id="PRU00108"/>
    </source>
</evidence>
<dbReference type="InterPro" id="IPR042988">
    <property type="entry name" value="NOBOX"/>
</dbReference>
<protein>
    <submittedName>
        <fullName evidence="6">Homeobox protein NOBOX Homeodomain-containing protein</fullName>
    </submittedName>
</protein>
<evidence type="ECO:0000259" key="5">
    <source>
        <dbReference type="PROSITE" id="PS50071"/>
    </source>
</evidence>
<feature type="compositionally biased region" description="Low complexity" evidence="4">
    <location>
        <begin position="234"/>
        <end position="243"/>
    </location>
</feature>
<comment type="caution">
    <text evidence="6">The sequence shown here is derived from an EMBL/GenBank/DDBJ whole genome shotgun (WGS) entry which is preliminary data.</text>
</comment>
<dbReference type="Gene3D" id="1.10.10.60">
    <property type="entry name" value="Homeodomain-like"/>
    <property type="match status" value="1"/>
</dbReference>
<gene>
    <name evidence="6" type="ORF">D5F01_LYC24440</name>
</gene>
<feature type="domain" description="Homeobox" evidence="5">
    <location>
        <begin position="87"/>
        <end position="147"/>
    </location>
</feature>
<dbReference type="AlphaFoldDB" id="A0A6G0HEX4"/>
<dbReference type="Proteomes" id="UP000424527">
    <property type="component" value="Unassembled WGS sequence"/>
</dbReference>
<dbReference type="SMART" id="SM00389">
    <property type="entry name" value="HOX"/>
    <property type="match status" value="1"/>
</dbReference>
<accession>A0A6G0HEX4</accession>
<sequence length="549" mass="60117">MDEDCDLAEDFARSNLHPQPHGTKRPHSPLPPHSLPQQGPQPLEMEITQVYSTRRSIRYSTRGRGRALSFSLLPGIETVDSCLLPPAPKKKTRTLYSTDQLENLEALFQEDHYPDAEKRKVIAASVGVTPQRIMVWFQNRRAKWRKAERSTTAKVEHRQRCSSSPTHQQINPTLPTLAPNNKGAPSFSGHFGTKLPQLTPAAPSFPTLSNQASYSNLLASLNSPDQSRVRDGGQHQLSSQGGLAEYHPRPMHSPPPLRRASLPLFTTTYNSANPTPPLLNTLAHTPPLFLDALEGGSSLAYRDTQPLQADTSSRPPTPPASPSTNLSLSAPYGLPYPFPLPDPQPSRFQPSSYLTFGPGGSSTGMVTYSTGGHTYFQSQNAGQILLQSAGHHGGITAYQSYPWGNMYSQPAIHQRAQCPPTYPTNMGGVRDHQPPSSTTLPPPSFFTRGDHGPSHANSQRSSHTHTLTATTNSSTTRSSLLCQPCGLLASEQRSRQPRQRPCCLLRSALLLQKVLQCPLVSRLSMTALERFTATSTVTSPPYNFDSMFV</sequence>
<keyword evidence="7" id="KW-1185">Reference proteome</keyword>
<keyword evidence="2 3" id="KW-0539">Nucleus</keyword>
<dbReference type="Pfam" id="PF00046">
    <property type="entry name" value="Homeodomain"/>
    <property type="match status" value="1"/>
</dbReference>
<feature type="compositionally biased region" description="Low complexity" evidence="4">
    <location>
        <begin position="460"/>
        <end position="477"/>
    </location>
</feature>
<feature type="region of interest" description="Disordered" evidence="4">
    <location>
        <begin position="147"/>
        <end position="173"/>
    </location>
</feature>
<proteinExistence type="predicted"/>
<reference evidence="6 7" key="1">
    <citation type="submission" date="2019-07" db="EMBL/GenBank/DDBJ databases">
        <title>Chromosome genome assembly for large yellow croaker.</title>
        <authorList>
            <person name="Xiao S."/>
        </authorList>
    </citation>
    <scope>NUCLEOTIDE SEQUENCE [LARGE SCALE GENOMIC DNA]</scope>
    <source>
        <strain evidence="6">JMULYC20181020</strain>
        <tissue evidence="6">Muscle</tissue>
    </source>
</reference>
<keyword evidence="2 3" id="KW-0238">DNA-binding</keyword>
<dbReference type="InterPro" id="IPR001356">
    <property type="entry name" value="HD"/>
</dbReference>
<dbReference type="PANTHER" id="PTHR47060">
    <property type="entry name" value="HOMEOBOX PROTEIN NOBOX"/>
    <property type="match status" value="1"/>
</dbReference>
<dbReference type="SUPFAM" id="SSF46689">
    <property type="entry name" value="Homeodomain-like"/>
    <property type="match status" value="1"/>
</dbReference>
<feature type="compositionally biased region" description="Basic and acidic residues" evidence="4">
    <location>
        <begin position="147"/>
        <end position="159"/>
    </location>
</feature>
<dbReference type="PROSITE" id="PS50071">
    <property type="entry name" value="HOMEOBOX_2"/>
    <property type="match status" value="1"/>
</dbReference>
<dbReference type="CDD" id="cd00086">
    <property type="entry name" value="homeodomain"/>
    <property type="match status" value="1"/>
</dbReference>
<comment type="function">
    <text evidence="1">Sequence-specific transcription factor which is part of a developmental regulatory system that provides cells with specific positional identities on the anterior-posterior axis.</text>
</comment>
<feature type="compositionally biased region" description="Polar residues" evidence="4">
    <location>
        <begin position="161"/>
        <end position="173"/>
    </location>
</feature>
<dbReference type="GO" id="GO:0000978">
    <property type="term" value="F:RNA polymerase II cis-regulatory region sequence-specific DNA binding"/>
    <property type="evidence" value="ECO:0007669"/>
    <property type="project" value="TreeGrafter"/>
</dbReference>
<evidence type="ECO:0000256" key="4">
    <source>
        <dbReference type="SAM" id="MobiDB-lite"/>
    </source>
</evidence>
<feature type="region of interest" description="Disordered" evidence="4">
    <location>
        <begin position="223"/>
        <end position="255"/>
    </location>
</feature>
<feature type="DNA-binding region" description="Homeobox" evidence="2">
    <location>
        <begin position="89"/>
        <end position="148"/>
    </location>
</feature>
<evidence type="ECO:0000313" key="7">
    <source>
        <dbReference type="Proteomes" id="UP000424527"/>
    </source>
</evidence>
<keyword evidence="2 3" id="KW-0371">Homeobox</keyword>
<evidence type="ECO:0000256" key="1">
    <source>
        <dbReference type="ARBA" id="ARBA00003263"/>
    </source>
</evidence>
<dbReference type="PANTHER" id="PTHR47060:SF1">
    <property type="entry name" value="HOMEOBOX PROTEIN NOBOX"/>
    <property type="match status" value="1"/>
</dbReference>